<proteinExistence type="predicted"/>
<evidence type="ECO:0000313" key="2">
    <source>
        <dbReference type="EMBL" id="KPM80772.1"/>
    </source>
</evidence>
<gene>
    <name evidence="2" type="ORF">AOG27_18910</name>
</gene>
<feature type="transmembrane region" description="Helical" evidence="1">
    <location>
        <begin position="28"/>
        <end position="46"/>
    </location>
</feature>
<evidence type="ECO:0000313" key="3">
    <source>
        <dbReference type="Proteomes" id="UP000050378"/>
    </source>
</evidence>
<comment type="caution">
    <text evidence="2">The sequence shown here is derived from an EMBL/GenBank/DDBJ whole genome shotgun (WGS) entry which is preliminary data.</text>
</comment>
<name>A0A0P7EAJ4_9GAMM</name>
<evidence type="ECO:0008006" key="4">
    <source>
        <dbReference type="Google" id="ProtNLM"/>
    </source>
</evidence>
<feature type="transmembrane region" description="Helical" evidence="1">
    <location>
        <begin position="81"/>
        <end position="100"/>
    </location>
</feature>
<keyword evidence="1" id="KW-1133">Transmembrane helix</keyword>
<feature type="transmembrane region" description="Helical" evidence="1">
    <location>
        <begin position="132"/>
        <end position="150"/>
    </location>
</feature>
<sequence length="188" mass="21207">MLKAITTTLLLVCLSLYPFIVYFGLQHISIRQVSLVLMVLLGLRLLLSKKLLTSMPWIKPASIWAIIALATTQFFNNDLGLKLYPVIINTVMAITFAYSLKSGPTVIESFARIKEPELDEKGVNYTRQVTKVWCAFFIINGSIALYTSLFTSLQTWTLYNGLVAYILIALLGLVEWLVRQKVKNNGIE</sequence>
<dbReference type="PATRIC" id="fig|570156.3.peg.1707"/>
<protein>
    <recommendedName>
        <fullName evidence="4">DNA gyrase subunit B</fullName>
    </recommendedName>
</protein>
<feature type="transmembrane region" description="Helical" evidence="1">
    <location>
        <begin position="156"/>
        <end position="178"/>
    </location>
</feature>
<dbReference type="Proteomes" id="UP000050378">
    <property type="component" value="Unassembled WGS sequence"/>
</dbReference>
<dbReference type="STRING" id="570156.AOG27_18910"/>
<accession>A0A0P7EAJ4</accession>
<dbReference type="AlphaFoldDB" id="A0A0P7EAJ4"/>
<evidence type="ECO:0000256" key="1">
    <source>
        <dbReference type="SAM" id="Phobius"/>
    </source>
</evidence>
<keyword evidence="1" id="KW-0812">Transmembrane</keyword>
<dbReference type="EMBL" id="LJTC01000015">
    <property type="protein sequence ID" value="KPM80772.1"/>
    <property type="molecule type" value="Genomic_DNA"/>
</dbReference>
<keyword evidence="1" id="KW-0472">Membrane</keyword>
<dbReference type="OrthoDB" id="8537043at2"/>
<organism evidence="2 3">
    <name type="scientific">Pseudoalteromonas lipolytica</name>
    <dbReference type="NCBI Taxonomy" id="570156"/>
    <lineage>
        <taxon>Bacteria</taxon>
        <taxon>Pseudomonadati</taxon>
        <taxon>Pseudomonadota</taxon>
        <taxon>Gammaproteobacteria</taxon>
        <taxon>Alteromonadales</taxon>
        <taxon>Pseudoalteromonadaceae</taxon>
        <taxon>Pseudoalteromonas</taxon>
    </lineage>
</organism>
<reference evidence="2 3" key="1">
    <citation type="submission" date="2015-09" db="EMBL/GenBank/DDBJ databases">
        <title>Draft Genome Sequence of Pseudoalteromonas lipolytica UCD-48B.</title>
        <authorList>
            <person name="Krusor M."/>
            <person name="Coil D.A."/>
            <person name="Lang J.M."/>
            <person name="Eisen J.A."/>
            <person name="Alexiev A."/>
        </authorList>
    </citation>
    <scope>NUCLEOTIDE SEQUENCE [LARGE SCALE GENOMIC DNA]</scope>
    <source>
        <strain evidence="2 3">UCD-48B</strain>
    </source>
</reference>